<keyword evidence="2" id="KW-1185">Reference proteome</keyword>
<gene>
    <name evidence="1" type="ORF">M407DRAFT_118493</name>
</gene>
<accession>A0A0C3QUA3</accession>
<dbReference type="HOGENOM" id="CLU_137529_0_0_1"/>
<evidence type="ECO:0000313" key="2">
    <source>
        <dbReference type="Proteomes" id="UP000054248"/>
    </source>
</evidence>
<reference evidence="2" key="2">
    <citation type="submission" date="2015-01" db="EMBL/GenBank/DDBJ databases">
        <title>Evolutionary Origins and Diversification of the Mycorrhizal Mutualists.</title>
        <authorList>
            <consortium name="DOE Joint Genome Institute"/>
            <consortium name="Mycorrhizal Genomics Consortium"/>
            <person name="Kohler A."/>
            <person name="Kuo A."/>
            <person name="Nagy L.G."/>
            <person name="Floudas D."/>
            <person name="Copeland A."/>
            <person name="Barry K.W."/>
            <person name="Cichocki N."/>
            <person name="Veneault-Fourrey C."/>
            <person name="LaButti K."/>
            <person name="Lindquist E.A."/>
            <person name="Lipzen A."/>
            <person name="Lundell T."/>
            <person name="Morin E."/>
            <person name="Murat C."/>
            <person name="Riley R."/>
            <person name="Ohm R."/>
            <person name="Sun H."/>
            <person name="Tunlid A."/>
            <person name="Henrissat B."/>
            <person name="Grigoriev I.V."/>
            <person name="Hibbett D.S."/>
            <person name="Martin F."/>
        </authorList>
    </citation>
    <scope>NUCLEOTIDE SEQUENCE [LARGE SCALE GENOMIC DNA]</scope>
    <source>
        <strain evidence="2">MUT 4182</strain>
    </source>
</reference>
<dbReference type="AlphaFoldDB" id="A0A0C3QUA3"/>
<reference evidence="1 2" key="1">
    <citation type="submission" date="2014-04" db="EMBL/GenBank/DDBJ databases">
        <authorList>
            <consortium name="DOE Joint Genome Institute"/>
            <person name="Kuo A."/>
            <person name="Girlanda M."/>
            <person name="Perotto S."/>
            <person name="Kohler A."/>
            <person name="Nagy L.G."/>
            <person name="Floudas D."/>
            <person name="Copeland A."/>
            <person name="Barry K.W."/>
            <person name="Cichocki N."/>
            <person name="Veneault-Fourrey C."/>
            <person name="LaButti K."/>
            <person name="Lindquist E.A."/>
            <person name="Lipzen A."/>
            <person name="Lundell T."/>
            <person name="Morin E."/>
            <person name="Murat C."/>
            <person name="Sun H."/>
            <person name="Tunlid A."/>
            <person name="Henrissat B."/>
            <person name="Grigoriev I.V."/>
            <person name="Hibbett D.S."/>
            <person name="Martin F."/>
            <person name="Nordberg H.P."/>
            <person name="Cantor M.N."/>
            <person name="Hua S.X."/>
        </authorList>
    </citation>
    <scope>NUCLEOTIDE SEQUENCE [LARGE SCALE GENOMIC DNA]</scope>
    <source>
        <strain evidence="1 2">MUT 4182</strain>
    </source>
</reference>
<name>A0A0C3QUA3_9AGAM</name>
<proteinExistence type="predicted"/>
<protein>
    <submittedName>
        <fullName evidence="1">Uncharacterized protein</fullName>
    </submittedName>
</protein>
<dbReference type="Proteomes" id="UP000054248">
    <property type="component" value="Unassembled WGS sequence"/>
</dbReference>
<sequence>MYSFGGIKGSSAVLSAYHPTNTSIYIEFNESPLQISDLRVFDRRTLYYSGGHAKTIDGLVVIEDGPFNLTVVFEDGQINCNELPVTGRSQIPLNNGGGSSFICPIGGAIGSVVRDKEIWIWSTD</sequence>
<organism evidence="1 2">
    <name type="scientific">Tulasnella calospora MUT 4182</name>
    <dbReference type="NCBI Taxonomy" id="1051891"/>
    <lineage>
        <taxon>Eukaryota</taxon>
        <taxon>Fungi</taxon>
        <taxon>Dikarya</taxon>
        <taxon>Basidiomycota</taxon>
        <taxon>Agaricomycotina</taxon>
        <taxon>Agaricomycetes</taxon>
        <taxon>Cantharellales</taxon>
        <taxon>Tulasnellaceae</taxon>
        <taxon>Tulasnella</taxon>
    </lineage>
</organism>
<dbReference type="EMBL" id="KN822958">
    <property type="protein sequence ID" value="KIO31989.1"/>
    <property type="molecule type" value="Genomic_DNA"/>
</dbReference>
<evidence type="ECO:0000313" key="1">
    <source>
        <dbReference type="EMBL" id="KIO31989.1"/>
    </source>
</evidence>